<dbReference type="AlphaFoldDB" id="A0A918C200"/>
<dbReference type="EMBL" id="BMQL01000005">
    <property type="protein sequence ID" value="GGR02039.1"/>
    <property type="molecule type" value="Genomic_DNA"/>
</dbReference>
<feature type="region of interest" description="Disordered" evidence="4">
    <location>
        <begin position="1"/>
        <end position="39"/>
    </location>
</feature>
<dbReference type="GO" id="GO:0016491">
    <property type="term" value="F:oxidoreductase activity"/>
    <property type="evidence" value="ECO:0007669"/>
    <property type="project" value="InterPro"/>
</dbReference>
<keyword evidence="1" id="KW-0349">Heme</keyword>
<evidence type="ECO:0000313" key="6">
    <source>
        <dbReference type="Proteomes" id="UP000603865"/>
    </source>
</evidence>
<keyword evidence="6" id="KW-1185">Reference proteome</keyword>
<dbReference type="Proteomes" id="UP000603865">
    <property type="component" value="Unassembled WGS sequence"/>
</dbReference>
<dbReference type="PANTHER" id="PTHR36843">
    <property type="entry name" value="HEME-DEPENDENT PEROXIDASE YWFI-RELATED"/>
    <property type="match status" value="1"/>
</dbReference>
<reference evidence="5" key="2">
    <citation type="submission" date="2020-09" db="EMBL/GenBank/DDBJ databases">
        <authorList>
            <person name="Sun Q."/>
            <person name="Ohkuma M."/>
        </authorList>
    </citation>
    <scope>NUCLEOTIDE SEQUENCE</scope>
    <source>
        <strain evidence="5">JCM 31311</strain>
    </source>
</reference>
<sequence>MSDEHAPESQPTPPARPQRPKMMVDLDPSGQVTQRDPDRAQRQYLNYAFYKLDASFRRLPRDEQEDMKRELQQAIEGWTNAPAEKGLIVRTYSTVGTRAEADFMLWRIAFDLADFQEAQARINRTRMGGYLTQPRNFISMQKRSQYVNRIEGSGHGLELLPGQGRYLFVYPFVKTRAWYDLSPHARQGMMDEHIYASGPFKGVRLNTSYSYGIDDQEFIVAFDSEYPQEFVDLVGRLRYTEASLYTLSDTPMYTCIKKDVAGILNDLA</sequence>
<dbReference type="PANTHER" id="PTHR36843:SF1">
    <property type="entry name" value="COPROHEME DECARBOXYLASE"/>
    <property type="match status" value="1"/>
</dbReference>
<dbReference type="InterPro" id="IPR010644">
    <property type="entry name" value="ChdC/CLD"/>
</dbReference>
<gene>
    <name evidence="5" type="ORF">GCM10008957_13670</name>
</gene>
<name>A0A918C200_9DEIO</name>
<evidence type="ECO:0008006" key="7">
    <source>
        <dbReference type="Google" id="ProtNLM"/>
    </source>
</evidence>
<evidence type="ECO:0000256" key="2">
    <source>
        <dbReference type="ARBA" id="ARBA00022723"/>
    </source>
</evidence>
<proteinExistence type="predicted"/>
<dbReference type="GO" id="GO:0020037">
    <property type="term" value="F:heme binding"/>
    <property type="evidence" value="ECO:0007669"/>
    <property type="project" value="InterPro"/>
</dbReference>
<evidence type="ECO:0000256" key="4">
    <source>
        <dbReference type="SAM" id="MobiDB-lite"/>
    </source>
</evidence>
<evidence type="ECO:0000256" key="3">
    <source>
        <dbReference type="ARBA" id="ARBA00023004"/>
    </source>
</evidence>
<reference evidence="5" key="1">
    <citation type="journal article" date="2014" name="Int. J. Syst. Evol. Microbiol.">
        <title>Complete genome sequence of Corynebacterium casei LMG S-19264T (=DSM 44701T), isolated from a smear-ripened cheese.</title>
        <authorList>
            <consortium name="US DOE Joint Genome Institute (JGI-PGF)"/>
            <person name="Walter F."/>
            <person name="Albersmeier A."/>
            <person name="Kalinowski J."/>
            <person name="Ruckert C."/>
        </authorList>
    </citation>
    <scope>NUCLEOTIDE SEQUENCE</scope>
    <source>
        <strain evidence="5">JCM 31311</strain>
    </source>
</reference>
<keyword evidence="2" id="KW-0479">Metal-binding</keyword>
<protein>
    <recommendedName>
        <fullName evidence="7">Chlorite dismutase</fullName>
    </recommendedName>
</protein>
<dbReference type="GO" id="GO:0046872">
    <property type="term" value="F:metal ion binding"/>
    <property type="evidence" value="ECO:0007669"/>
    <property type="project" value="UniProtKB-KW"/>
</dbReference>
<accession>A0A918C200</accession>
<organism evidence="5 6">
    <name type="scientific">Deinococcus ruber</name>
    <dbReference type="NCBI Taxonomy" id="1848197"/>
    <lineage>
        <taxon>Bacteria</taxon>
        <taxon>Thermotogati</taxon>
        <taxon>Deinococcota</taxon>
        <taxon>Deinococci</taxon>
        <taxon>Deinococcales</taxon>
        <taxon>Deinococcaceae</taxon>
        <taxon>Deinococcus</taxon>
    </lineage>
</organism>
<dbReference type="SUPFAM" id="SSF54909">
    <property type="entry name" value="Dimeric alpha+beta barrel"/>
    <property type="match status" value="1"/>
</dbReference>
<evidence type="ECO:0000256" key="1">
    <source>
        <dbReference type="ARBA" id="ARBA00022617"/>
    </source>
</evidence>
<keyword evidence="3" id="KW-0408">Iron</keyword>
<evidence type="ECO:0000313" key="5">
    <source>
        <dbReference type="EMBL" id="GGR02039.1"/>
    </source>
</evidence>
<comment type="caution">
    <text evidence="5">The sequence shown here is derived from an EMBL/GenBank/DDBJ whole genome shotgun (WGS) entry which is preliminary data.</text>
</comment>
<dbReference type="InterPro" id="IPR011008">
    <property type="entry name" value="Dimeric_a/b-barrel"/>
</dbReference>
<dbReference type="Pfam" id="PF06778">
    <property type="entry name" value="Chlor_dismutase"/>
    <property type="match status" value="1"/>
</dbReference>
<dbReference type="Gene3D" id="3.30.70.1030">
    <property type="entry name" value="Apc35880, domain 1"/>
    <property type="match status" value="2"/>
</dbReference>